<feature type="transmembrane region" description="Helical" evidence="9">
    <location>
        <begin position="311"/>
        <end position="331"/>
    </location>
</feature>
<keyword evidence="5 9" id="KW-0812">Transmembrane</keyword>
<dbReference type="GO" id="GO:0005886">
    <property type="term" value="C:plasma membrane"/>
    <property type="evidence" value="ECO:0007669"/>
    <property type="project" value="UniProtKB-SubCell"/>
</dbReference>
<feature type="transmembrane region" description="Helical" evidence="9">
    <location>
        <begin position="141"/>
        <end position="166"/>
    </location>
</feature>
<evidence type="ECO:0000256" key="5">
    <source>
        <dbReference type="ARBA" id="ARBA00022692"/>
    </source>
</evidence>
<evidence type="ECO:0000256" key="9">
    <source>
        <dbReference type="SAM" id="Phobius"/>
    </source>
</evidence>
<keyword evidence="7 9" id="KW-0472">Membrane</keyword>
<reference evidence="10 11" key="1">
    <citation type="journal article" date="2015" name="PLoS Negl. Trop. Dis.">
        <title>Haemophilus ducreyi Cutaneous Ulcer Strains Are Nearly Identical to Class I Genital Ulcer Strains.</title>
        <authorList>
            <person name="Gangaiah D."/>
            <person name="Webb K.M."/>
            <person name="Humphreys T.L."/>
            <person name="Fortney K.R."/>
            <person name="Toh E."/>
            <person name="Tai A."/>
            <person name="Katz S.S."/>
            <person name="Pillay A."/>
            <person name="Chen C.Y."/>
            <person name="Roberts S.A."/>
            <person name="Munson R.S.Jr."/>
            <person name="Spinola S.M."/>
        </authorList>
    </citation>
    <scope>NUCLEOTIDE SEQUENCE [LARGE SCALE GENOMIC DNA]</scope>
    <source>
        <strain evidence="11">CLU2</strain>
    </source>
</reference>
<dbReference type="Proteomes" id="UP000060132">
    <property type="component" value="Chromosome"/>
</dbReference>
<feature type="transmembrane region" description="Helical" evidence="9">
    <location>
        <begin position="103"/>
        <end position="121"/>
    </location>
</feature>
<evidence type="ECO:0000256" key="7">
    <source>
        <dbReference type="ARBA" id="ARBA00023136"/>
    </source>
</evidence>
<dbReference type="Pfam" id="PF04143">
    <property type="entry name" value="Sulf_transp"/>
    <property type="match status" value="1"/>
</dbReference>
<gene>
    <name evidence="10" type="ORF">RZ57_03120</name>
</gene>
<feature type="transmembrane region" description="Helical" evidence="9">
    <location>
        <begin position="6"/>
        <end position="26"/>
    </location>
</feature>
<feature type="transmembrane region" description="Helical" evidence="9">
    <location>
        <begin position="242"/>
        <end position="261"/>
    </location>
</feature>
<dbReference type="OMA" id="SHASARW"/>
<feature type="transmembrane region" description="Helical" evidence="9">
    <location>
        <begin position="281"/>
        <end position="305"/>
    </location>
</feature>
<evidence type="ECO:0000256" key="1">
    <source>
        <dbReference type="ARBA" id="ARBA00004429"/>
    </source>
</evidence>
<organism evidence="10 11">
    <name type="scientific">Haemophilus ducreyi</name>
    <dbReference type="NCBI Taxonomy" id="730"/>
    <lineage>
        <taxon>Bacteria</taxon>
        <taxon>Pseudomonadati</taxon>
        <taxon>Pseudomonadota</taxon>
        <taxon>Gammaproteobacteria</taxon>
        <taxon>Pasteurellales</taxon>
        <taxon>Pasteurellaceae</taxon>
        <taxon>Haemophilus</taxon>
    </lineage>
</organism>
<evidence type="ECO:0000313" key="11">
    <source>
        <dbReference type="Proteomes" id="UP000060132"/>
    </source>
</evidence>
<keyword evidence="4" id="KW-0997">Cell inner membrane</keyword>
<proteinExistence type="inferred from homology"/>
<protein>
    <submittedName>
        <fullName evidence="10">ABC transporter permease</fullName>
    </submittedName>
</protein>
<accession>A0AAC8UC75</accession>
<keyword evidence="6 9" id="KW-1133">Transmembrane helix</keyword>
<feature type="transmembrane region" description="Helical" evidence="9">
    <location>
        <begin position="195"/>
        <end position="213"/>
    </location>
</feature>
<evidence type="ECO:0000313" key="10">
    <source>
        <dbReference type="EMBL" id="AKO32196.1"/>
    </source>
</evidence>
<name>A0AAC8UC75_HAEDC</name>
<keyword evidence="2" id="KW-0813">Transport</keyword>
<comment type="subcellular location">
    <subcellularLocation>
        <location evidence="1">Cell inner membrane</location>
        <topology evidence="1">Multi-pass membrane protein</topology>
    </subcellularLocation>
</comment>
<evidence type="ECO:0000256" key="8">
    <source>
        <dbReference type="ARBA" id="ARBA00035655"/>
    </source>
</evidence>
<evidence type="ECO:0000256" key="2">
    <source>
        <dbReference type="ARBA" id="ARBA00022448"/>
    </source>
</evidence>
<feature type="transmembrane region" description="Helical" evidence="9">
    <location>
        <begin position="38"/>
        <end position="63"/>
    </location>
</feature>
<evidence type="ECO:0000256" key="3">
    <source>
        <dbReference type="ARBA" id="ARBA00022475"/>
    </source>
</evidence>
<dbReference type="InterPro" id="IPR007272">
    <property type="entry name" value="Sulf_transp_TsuA/YedE"/>
</dbReference>
<evidence type="ECO:0000256" key="6">
    <source>
        <dbReference type="ARBA" id="ARBA00022989"/>
    </source>
</evidence>
<dbReference type="AlphaFoldDB" id="A0AAC8UC75"/>
<comment type="similarity">
    <text evidence="8">Belongs to the TsuA/YedE (TC 9.B.102) family.</text>
</comment>
<evidence type="ECO:0000256" key="4">
    <source>
        <dbReference type="ARBA" id="ARBA00022519"/>
    </source>
</evidence>
<dbReference type="RefSeq" id="WP_010944745.1">
    <property type="nucleotide sequence ID" value="NZ_CP011218.1"/>
</dbReference>
<sequence>MYSGLFIGLLFGILLQRGQFCFVAGFRNLFKQADLRFLTALLLAISIQAIGFFSLAIFGLITIPTTSLPLLATLSGGFLFGFGMQLANACVSGACLRASEGVFGGWIVLCCFALTMAAAETGSLKHWLYPLLTETTEIDNIYNTLAISPWLLVGLLLVVTTILLYYQIKTPRYRPANPVSKAIIFPKFFAQHWQIYLVAILLGILSVLAWWLSAKTGRDAGLSIAVPVANLVQYLVTGQQRYLNWGSLSVLGMLIGAFISAKLSGEFRVVMPPVQVILPRIVGGICMGVGAALAGGCTVTNALVATAYFSWQAWLATLMMVIGCWVATYFVNNTQCRL</sequence>
<feature type="transmembrane region" description="Helical" evidence="9">
    <location>
        <begin position="69"/>
        <end position="91"/>
    </location>
</feature>
<keyword evidence="3" id="KW-1003">Cell membrane</keyword>
<dbReference type="PANTHER" id="PTHR30574:SF1">
    <property type="entry name" value="SULPHUR TRANSPORT DOMAIN-CONTAINING PROTEIN"/>
    <property type="match status" value="1"/>
</dbReference>
<dbReference type="EMBL" id="CP011219">
    <property type="protein sequence ID" value="AKO32196.1"/>
    <property type="molecule type" value="Genomic_DNA"/>
</dbReference>
<dbReference type="PANTHER" id="PTHR30574">
    <property type="entry name" value="INNER MEMBRANE PROTEIN YEDE"/>
    <property type="match status" value="1"/>
</dbReference>